<dbReference type="InterPro" id="IPR051573">
    <property type="entry name" value="Ankyrin-SOCS_box_domain"/>
</dbReference>
<evidence type="ECO:0000256" key="3">
    <source>
        <dbReference type="ARBA" id="ARBA00023043"/>
    </source>
</evidence>
<dbReference type="PROSITE" id="PS50297">
    <property type="entry name" value="ANK_REP_REGION"/>
    <property type="match status" value="1"/>
</dbReference>
<dbReference type="Gramene" id="ONIVA05G04720.1">
    <property type="protein sequence ID" value="ONIVA05G04720.1"/>
    <property type="gene ID" value="ONIVA05G04720"/>
</dbReference>
<dbReference type="PROSITE" id="PS50088">
    <property type="entry name" value="ANK_REPEAT"/>
    <property type="match status" value="1"/>
</dbReference>
<keyword evidence="3 4" id="KW-0040">ANK repeat</keyword>
<dbReference type="STRING" id="4536.A0A0E0HA07"/>
<evidence type="ECO:0000313" key="5">
    <source>
        <dbReference type="EnsemblPlants" id="ONIVA05G04720.1"/>
    </source>
</evidence>
<feature type="repeat" description="ANK" evidence="4">
    <location>
        <begin position="148"/>
        <end position="180"/>
    </location>
</feature>
<dbReference type="SUPFAM" id="SSF48403">
    <property type="entry name" value="Ankyrin repeat"/>
    <property type="match status" value="1"/>
</dbReference>
<name>A0A0E0HA07_ORYNI</name>
<dbReference type="PANTHER" id="PTHR24136">
    <property type="entry name" value="SOWAH (DROSOPHILA) HOMOLOG"/>
    <property type="match status" value="1"/>
</dbReference>
<sequence length="227" mass="26271">MEMEGGDNDFAKAVLAGLDKCEELGYEDVELWSDSQRACGVLSDFETINMDDRNRMECMLLRFKSTRFKRLVSVQKPREIKDWSLCEILFMVDDILIEKVHSRYILRNLLKKWSPYLRGQSIYSITHTKLTRYIIRTKLTRDIIRHPIGAVPLHEAAERFSVDMIKLLFRQGASANVRTIGDEVTADLLPLHVAVEKYLHAYISMWRTIYPVSAGLYLRAHSSAMPT</sequence>
<dbReference type="InterPro" id="IPR036770">
    <property type="entry name" value="Ankyrin_rpt-contain_sf"/>
</dbReference>
<reference evidence="5" key="1">
    <citation type="submission" date="2015-04" db="UniProtKB">
        <authorList>
            <consortium name="EnsemblPlants"/>
        </authorList>
    </citation>
    <scope>IDENTIFICATION</scope>
    <source>
        <strain evidence="5">SL10</strain>
    </source>
</reference>
<organism evidence="5">
    <name type="scientific">Oryza nivara</name>
    <name type="common">Indian wild rice</name>
    <name type="synonym">Oryza sativa f. spontanea</name>
    <dbReference type="NCBI Taxonomy" id="4536"/>
    <lineage>
        <taxon>Eukaryota</taxon>
        <taxon>Viridiplantae</taxon>
        <taxon>Streptophyta</taxon>
        <taxon>Embryophyta</taxon>
        <taxon>Tracheophyta</taxon>
        <taxon>Spermatophyta</taxon>
        <taxon>Magnoliopsida</taxon>
        <taxon>Liliopsida</taxon>
        <taxon>Poales</taxon>
        <taxon>Poaceae</taxon>
        <taxon>BOP clade</taxon>
        <taxon>Oryzoideae</taxon>
        <taxon>Oryzeae</taxon>
        <taxon>Oryzinae</taxon>
        <taxon>Oryza</taxon>
    </lineage>
</organism>
<dbReference type="OMA" id="ISMWRTI"/>
<proteinExistence type="inferred from homology"/>
<keyword evidence="2" id="KW-0677">Repeat</keyword>
<dbReference type="EnsemblPlants" id="ONIVA05G04720.1">
    <property type="protein sequence ID" value="ONIVA05G04720.1"/>
    <property type="gene ID" value="ONIVA05G04720"/>
</dbReference>
<evidence type="ECO:0000313" key="6">
    <source>
        <dbReference type="Proteomes" id="UP000006591"/>
    </source>
</evidence>
<comment type="similarity">
    <text evidence="1">Belongs to the ankyrin SOCS box (ASB) family.</text>
</comment>
<dbReference type="GO" id="GO:0016567">
    <property type="term" value="P:protein ubiquitination"/>
    <property type="evidence" value="ECO:0007669"/>
    <property type="project" value="TreeGrafter"/>
</dbReference>
<dbReference type="Proteomes" id="UP000006591">
    <property type="component" value="Chromosome 5"/>
</dbReference>
<dbReference type="HOGENOM" id="CLU_106480_0_0_1"/>
<dbReference type="AlphaFoldDB" id="A0A0E0HA07"/>
<evidence type="ECO:0000256" key="1">
    <source>
        <dbReference type="ARBA" id="ARBA00005949"/>
    </source>
</evidence>
<dbReference type="InterPro" id="IPR002110">
    <property type="entry name" value="Ankyrin_rpt"/>
</dbReference>
<evidence type="ECO:0000256" key="4">
    <source>
        <dbReference type="PROSITE-ProRule" id="PRU00023"/>
    </source>
</evidence>
<protein>
    <submittedName>
        <fullName evidence="5">Uncharacterized protein</fullName>
    </submittedName>
</protein>
<dbReference type="Gene3D" id="1.25.40.20">
    <property type="entry name" value="Ankyrin repeat-containing domain"/>
    <property type="match status" value="1"/>
</dbReference>
<keyword evidence="6" id="KW-1185">Reference proteome</keyword>
<accession>A0A0E0HA07</accession>
<evidence type="ECO:0000256" key="2">
    <source>
        <dbReference type="ARBA" id="ARBA00022737"/>
    </source>
</evidence>
<reference evidence="5" key="2">
    <citation type="submission" date="2018-04" db="EMBL/GenBank/DDBJ databases">
        <title>OnivRS2 (Oryza nivara Reference Sequence Version 2).</title>
        <authorList>
            <person name="Zhang J."/>
            <person name="Kudrna D."/>
            <person name="Lee S."/>
            <person name="Talag J."/>
            <person name="Rajasekar S."/>
            <person name="Welchert J."/>
            <person name="Hsing Y.-I."/>
            <person name="Wing R.A."/>
        </authorList>
    </citation>
    <scope>NUCLEOTIDE SEQUENCE [LARGE SCALE GENOMIC DNA]</scope>
    <source>
        <strain evidence="5">SL10</strain>
    </source>
</reference>
<dbReference type="PANTHER" id="PTHR24136:SF54">
    <property type="match status" value="1"/>
</dbReference>
<dbReference type="GO" id="GO:0045732">
    <property type="term" value="P:positive regulation of protein catabolic process"/>
    <property type="evidence" value="ECO:0007669"/>
    <property type="project" value="TreeGrafter"/>
</dbReference>
<dbReference type="Pfam" id="PF00023">
    <property type="entry name" value="Ank"/>
    <property type="match status" value="1"/>
</dbReference>